<sequence length="774" mass="81103">MRSPPDPWVKTDAKGNPKKTDIEMLVLVSKDLEHRLHTELGAQGNSLGERMRWCRAKQRPGGRPMLSAGLEKKLDMVKGWRNLVVHEWGVDTISDEDRATLVRIYKEIRNTLKQIAAQIKASGAEGPSGEDALPLSSRVRDKDHPNDVGIVVDSCRGPDGAEEMQVAFPSGTVVVAPEQVEIDATAELLEEGARFVLRKNSPREPELRGLVGVIKSVSEAGAVTAEFQESPMPDWTGQLADCEGVVGTGHGVERVRVGSPVRRAVVTHADSTPQDESAVGTVRGRAVDDGRFKLVVDFPGEEGKMIDPRQLEIHPPGDQEGPKAPRSPNAHEGEPPRADALESGASRKAAGGGGKTEGTQGGGEGPRCWGGHGAGGVGGGRPCQTAADEGRSGVAGARPGEQAGLLRVGAKVRVHEVAIYLPGHDKAGVTPARTPRASVGPLLQVRKICGDGLVEVSFNDPALGQLSWKERAENLEVVVGPRGPRDGVSQGTQIRRRKDAAGPQGCVDEVGRVVGSTIKPTGSYALLADFGNGEAVSVSPVHVEVEPCAPGSVVKDTPRGRPPVSVGGPANGRKSGREGGCSPELAAMQAVEQFEAFLNARGTEKIGQATASRTPRGGDDSGMSALREEAANKAGEPQVNKAHDLGIAKKPSGANACADQRWIGKGVCALKSATAAAMDNADADRRPWKGGMVCSPKSAANIFLQGSASMKTGAETGANTNRSIGGSTVDGSDVEGRPMDGQFNDTEGNSGASRLDTFDMHCFKLDGCRRQNVA</sequence>
<feature type="compositionally biased region" description="Gly residues" evidence="1">
    <location>
        <begin position="350"/>
        <end position="381"/>
    </location>
</feature>
<feature type="region of interest" description="Disordered" evidence="1">
    <location>
        <begin position="480"/>
        <end position="503"/>
    </location>
</feature>
<reference evidence="2" key="1">
    <citation type="submission" date="2020-12" db="EMBL/GenBank/DDBJ databases">
        <authorList>
            <person name="Iha C."/>
        </authorList>
    </citation>
    <scope>NUCLEOTIDE SEQUENCE</scope>
</reference>
<gene>
    <name evidence="2" type="ORF">OSTQU699_LOCUS5861</name>
</gene>
<dbReference type="EMBL" id="CAJHUC010001282">
    <property type="protein sequence ID" value="CAD7700502.1"/>
    <property type="molecule type" value="Genomic_DNA"/>
</dbReference>
<evidence type="ECO:0000313" key="3">
    <source>
        <dbReference type="Proteomes" id="UP000708148"/>
    </source>
</evidence>
<keyword evidence="3" id="KW-1185">Reference proteome</keyword>
<proteinExistence type="predicted"/>
<feature type="region of interest" description="Disordered" evidence="1">
    <location>
        <begin position="714"/>
        <end position="750"/>
    </location>
</feature>
<name>A0A8S1IZC6_9CHLO</name>
<dbReference type="AlphaFoldDB" id="A0A8S1IZC6"/>
<accession>A0A8S1IZC6</accession>
<feature type="region of interest" description="Disordered" evidence="1">
    <location>
        <begin position="549"/>
        <end position="581"/>
    </location>
</feature>
<evidence type="ECO:0000256" key="1">
    <source>
        <dbReference type="SAM" id="MobiDB-lite"/>
    </source>
</evidence>
<feature type="region of interest" description="Disordered" evidence="1">
    <location>
        <begin position="121"/>
        <end position="140"/>
    </location>
</feature>
<comment type="caution">
    <text evidence="2">The sequence shown here is derived from an EMBL/GenBank/DDBJ whole genome shotgun (WGS) entry which is preliminary data.</text>
</comment>
<organism evidence="2 3">
    <name type="scientific">Ostreobium quekettii</name>
    <dbReference type="NCBI Taxonomy" id="121088"/>
    <lineage>
        <taxon>Eukaryota</taxon>
        <taxon>Viridiplantae</taxon>
        <taxon>Chlorophyta</taxon>
        <taxon>core chlorophytes</taxon>
        <taxon>Ulvophyceae</taxon>
        <taxon>TCBD clade</taxon>
        <taxon>Bryopsidales</taxon>
        <taxon>Ostreobineae</taxon>
        <taxon>Ostreobiaceae</taxon>
        <taxon>Ostreobium</taxon>
    </lineage>
</organism>
<protein>
    <submittedName>
        <fullName evidence="2">Uncharacterized protein</fullName>
    </submittedName>
</protein>
<evidence type="ECO:0000313" key="2">
    <source>
        <dbReference type="EMBL" id="CAD7700502.1"/>
    </source>
</evidence>
<dbReference type="Proteomes" id="UP000708148">
    <property type="component" value="Unassembled WGS sequence"/>
</dbReference>
<feature type="compositionally biased region" description="Polar residues" evidence="1">
    <location>
        <begin position="717"/>
        <end position="730"/>
    </location>
</feature>
<feature type="compositionally biased region" description="Basic and acidic residues" evidence="1">
    <location>
        <begin position="301"/>
        <end position="340"/>
    </location>
</feature>
<feature type="region of interest" description="Disordered" evidence="1">
    <location>
        <begin position="299"/>
        <end position="398"/>
    </location>
</feature>